<dbReference type="eggNOG" id="ENOG5033DDT">
    <property type="taxonomic scope" value="Bacteria"/>
</dbReference>
<evidence type="ECO:0000313" key="1">
    <source>
        <dbReference type="EMBL" id="EKY28425.1"/>
    </source>
</evidence>
<evidence type="ECO:0008006" key="3">
    <source>
        <dbReference type="Google" id="ProtNLM"/>
    </source>
</evidence>
<dbReference type="RefSeq" id="WP_005211211.1">
    <property type="nucleotide sequence ID" value="NZ_KB291616.1"/>
</dbReference>
<keyword evidence="2" id="KW-1185">Reference proteome</keyword>
<sequence length="53" mass="5674">MATFIVGAIVFILLFLAVYSMVKKKRENKGGCGCGCSGCPSNKSCESNIKLKK</sequence>
<name>L1QL46_9CLOT</name>
<organism evidence="1 2">
    <name type="scientific">Clostridium celatum DSM 1785</name>
    <dbReference type="NCBI Taxonomy" id="545697"/>
    <lineage>
        <taxon>Bacteria</taxon>
        <taxon>Bacillati</taxon>
        <taxon>Bacillota</taxon>
        <taxon>Clostridia</taxon>
        <taxon>Eubacteriales</taxon>
        <taxon>Clostridiaceae</taxon>
        <taxon>Clostridium</taxon>
    </lineage>
</organism>
<dbReference type="AlphaFoldDB" id="L1QL46"/>
<dbReference type="Proteomes" id="UP000010420">
    <property type="component" value="Unassembled WGS sequence"/>
</dbReference>
<evidence type="ECO:0000313" key="2">
    <source>
        <dbReference type="Proteomes" id="UP000010420"/>
    </source>
</evidence>
<reference evidence="1 2" key="1">
    <citation type="submission" date="2012-05" db="EMBL/GenBank/DDBJ databases">
        <authorList>
            <person name="Weinstock G."/>
            <person name="Sodergren E."/>
            <person name="Lobos E.A."/>
            <person name="Fulton L."/>
            <person name="Fulton R."/>
            <person name="Courtney L."/>
            <person name="Fronick C."/>
            <person name="O'Laughlin M."/>
            <person name="Godfrey J."/>
            <person name="Wilson R.M."/>
            <person name="Miner T."/>
            <person name="Farmer C."/>
            <person name="Delehaunty K."/>
            <person name="Cordes M."/>
            <person name="Minx P."/>
            <person name="Tomlinson C."/>
            <person name="Chen J."/>
            <person name="Wollam A."/>
            <person name="Pepin K.H."/>
            <person name="Bhonagiri V."/>
            <person name="Zhang X."/>
            <person name="Suruliraj S."/>
            <person name="Warren W."/>
            <person name="Mitreva M."/>
            <person name="Mardis E.R."/>
            <person name="Wilson R.K."/>
        </authorList>
    </citation>
    <scope>NUCLEOTIDE SEQUENCE [LARGE SCALE GENOMIC DNA]</scope>
    <source>
        <strain evidence="1 2">DSM 1785</strain>
    </source>
</reference>
<comment type="caution">
    <text evidence="1">The sequence shown here is derived from an EMBL/GenBank/DDBJ whole genome shotgun (WGS) entry which is preliminary data.</text>
</comment>
<gene>
    <name evidence="1" type="ORF">HMPREF0216_00776</name>
</gene>
<dbReference type="EMBL" id="AMEZ01000024">
    <property type="protein sequence ID" value="EKY28425.1"/>
    <property type="molecule type" value="Genomic_DNA"/>
</dbReference>
<proteinExistence type="predicted"/>
<accession>L1QL46</accession>
<dbReference type="STRING" id="545697.HMPREF0216_00776"/>
<dbReference type="HOGENOM" id="CLU_197468_0_2_9"/>
<dbReference type="Pfam" id="PF12669">
    <property type="entry name" value="FeoB_associated"/>
    <property type="match status" value="1"/>
</dbReference>
<dbReference type="PATRIC" id="fig|545697.3.peg.763"/>
<protein>
    <recommendedName>
        <fullName evidence="3">FeoB-associated Cys-rich membrane protein</fullName>
    </recommendedName>
</protein>